<organism evidence="2 3">
    <name type="scientific">Tuber magnatum</name>
    <name type="common">white Piedmont truffle</name>
    <dbReference type="NCBI Taxonomy" id="42249"/>
    <lineage>
        <taxon>Eukaryota</taxon>
        <taxon>Fungi</taxon>
        <taxon>Dikarya</taxon>
        <taxon>Ascomycota</taxon>
        <taxon>Pezizomycotina</taxon>
        <taxon>Pezizomycetes</taxon>
        <taxon>Pezizales</taxon>
        <taxon>Tuberaceae</taxon>
        <taxon>Tuber</taxon>
    </lineage>
</organism>
<reference evidence="2 3" key="1">
    <citation type="submission" date="2018-03" db="EMBL/GenBank/DDBJ databases">
        <title>Genomes of Pezizomycetes fungi and the evolution of truffles.</title>
        <authorList>
            <person name="Murat C."/>
            <person name="Payen T."/>
            <person name="Noel B."/>
            <person name="Kuo A."/>
            <person name="Martin F.M."/>
        </authorList>
    </citation>
    <scope>NUCLEOTIDE SEQUENCE [LARGE SCALE GENOMIC DNA]</scope>
    <source>
        <strain evidence="2">091103-1</strain>
    </source>
</reference>
<sequence length="352" mass="39302">MGENPRRLFQRVKVGTDKIHKGTRLRFYHAEKCKGKKRSRDGSINEAGFGIGKPKTKAELIGMIPAVMHSQGCVMGGLFKCGIDKTDSMGIYMKHSQDSEYVPESSSETGTTGSTEVTRQSMKIEWDPSFEGADLAEKELYRGMKVGNTSDEDYVPLGTRDVAMEMQGGENTEKTGLGDSVYAQETLVVPETQETVEYTIGPSMKRDCMEAMMEIKDEIEISAPKEVVPPTPKNCQLPIEGQTGVMKFRMEDLEEENYILNGKVRVMEEKLEWCLKRLTYQTPFATQAPAQRPRKVVRDKGMGSVVTDKGKTAVEGTPKKGWVILKKGPKGEGEKAQVSYSRQDRKRGYSVR</sequence>
<feature type="compositionally biased region" description="Basic and acidic residues" evidence="1">
    <location>
        <begin position="342"/>
        <end position="352"/>
    </location>
</feature>
<proteinExistence type="predicted"/>
<evidence type="ECO:0000313" key="3">
    <source>
        <dbReference type="Proteomes" id="UP000246991"/>
    </source>
</evidence>
<comment type="caution">
    <text evidence="2">The sequence shown here is derived from an EMBL/GenBank/DDBJ whole genome shotgun (WGS) entry which is preliminary data.</text>
</comment>
<feature type="region of interest" description="Disordered" evidence="1">
    <location>
        <begin position="98"/>
        <end position="119"/>
    </location>
</feature>
<dbReference type="Proteomes" id="UP000246991">
    <property type="component" value="Unassembled WGS sequence"/>
</dbReference>
<name>A0A317SM10_9PEZI</name>
<accession>A0A317SM10</accession>
<feature type="compositionally biased region" description="Low complexity" evidence="1">
    <location>
        <begin position="104"/>
        <end position="116"/>
    </location>
</feature>
<dbReference type="EMBL" id="PYWC01000046">
    <property type="protein sequence ID" value="PWW75415.1"/>
    <property type="molecule type" value="Genomic_DNA"/>
</dbReference>
<evidence type="ECO:0000256" key="1">
    <source>
        <dbReference type="SAM" id="MobiDB-lite"/>
    </source>
</evidence>
<feature type="region of interest" description="Disordered" evidence="1">
    <location>
        <begin position="320"/>
        <end position="352"/>
    </location>
</feature>
<evidence type="ECO:0000313" key="2">
    <source>
        <dbReference type="EMBL" id="PWW75415.1"/>
    </source>
</evidence>
<dbReference type="AlphaFoldDB" id="A0A317SM10"/>
<keyword evidence="3" id="KW-1185">Reference proteome</keyword>
<gene>
    <name evidence="2" type="ORF">C7212DRAFT_364585</name>
</gene>
<protein>
    <submittedName>
        <fullName evidence="2">Uncharacterized protein</fullName>
    </submittedName>
</protein>